<dbReference type="SUPFAM" id="SSF117281">
    <property type="entry name" value="Kelch motif"/>
    <property type="match status" value="1"/>
</dbReference>
<name>A0ABD2ZI14_9GENT</name>
<dbReference type="InterPro" id="IPR044595">
    <property type="entry name" value="KMD1-4"/>
</dbReference>
<dbReference type="PANTHER" id="PTHR46407:SF4">
    <property type="entry name" value="F-BOX DOMAIN-CONTAINING PROTEIN"/>
    <property type="match status" value="1"/>
</dbReference>
<dbReference type="InterPro" id="IPR006652">
    <property type="entry name" value="Kelch_1"/>
</dbReference>
<dbReference type="Proteomes" id="UP001630127">
    <property type="component" value="Unassembled WGS sequence"/>
</dbReference>
<gene>
    <name evidence="1" type="ORF">ACH5RR_021693</name>
</gene>
<dbReference type="Pfam" id="PF01344">
    <property type="entry name" value="Kelch_1"/>
    <property type="match status" value="1"/>
</dbReference>
<accession>A0ABD2ZI14</accession>
<proteinExistence type="predicted"/>
<dbReference type="Gene3D" id="2.120.10.80">
    <property type="entry name" value="Kelch-type beta propeller"/>
    <property type="match status" value="1"/>
</dbReference>
<evidence type="ECO:0000313" key="2">
    <source>
        <dbReference type="Proteomes" id="UP001630127"/>
    </source>
</evidence>
<organism evidence="1 2">
    <name type="scientific">Cinchona calisaya</name>
    <dbReference type="NCBI Taxonomy" id="153742"/>
    <lineage>
        <taxon>Eukaryota</taxon>
        <taxon>Viridiplantae</taxon>
        <taxon>Streptophyta</taxon>
        <taxon>Embryophyta</taxon>
        <taxon>Tracheophyta</taxon>
        <taxon>Spermatophyta</taxon>
        <taxon>Magnoliopsida</taxon>
        <taxon>eudicotyledons</taxon>
        <taxon>Gunneridae</taxon>
        <taxon>Pentapetalae</taxon>
        <taxon>asterids</taxon>
        <taxon>lamiids</taxon>
        <taxon>Gentianales</taxon>
        <taxon>Rubiaceae</taxon>
        <taxon>Cinchonoideae</taxon>
        <taxon>Cinchoneae</taxon>
        <taxon>Cinchona</taxon>
    </lineage>
</organism>
<dbReference type="EMBL" id="JBJUIK010000009">
    <property type="protein sequence ID" value="KAL3519104.1"/>
    <property type="molecule type" value="Genomic_DNA"/>
</dbReference>
<evidence type="ECO:0000313" key="1">
    <source>
        <dbReference type="EMBL" id="KAL3519104.1"/>
    </source>
</evidence>
<dbReference type="AlphaFoldDB" id="A0ABD2ZI14"/>
<sequence>MGLTQSGSQVSKWDTFVLSIVMGRWNPVSYDVVRDIFMFDFMTRLWTQGKDMPWKRSFFVVGAIGRKVYMVGRHAENKNALNSTWVYDVVEDEWIEST</sequence>
<keyword evidence="2" id="KW-1185">Reference proteome</keyword>
<protein>
    <submittedName>
        <fullName evidence="1">Uncharacterized protein</fullName>
    </submittedName>
</protein>
<dbReference type="PANTHER" id="PTHR46407">
    <property type="entry name" value="OS02G0208700 PROTEIN"/>
    <property type="match status" value="1"/>
</dbReference>
<comment type="caution">
    <text evidence="1">The sequence shown here is derived from an EMBL/GenBank/DDBJ whole genome shotgun (WGS) entry which is preliminary data.</text>
</comment>
<reference evidence="1 2" key="1">
    <citation type="submission" date="2024-11" db="EMBL/GenBank/DDBJ databases">
        <title>A near-complete genome assembly of Cinchona calisaya.</title>
        <authorList>
            <person name="Lian D.C."/>
            <person name="Zhao X.W."/>
            <person name="Wei L."/>
        </authorList>
    </citation>
    <scope>NUCLEOTIDE SEQUENCE [LARGE SCALE GENOMIC DNA]</scope>
    <source>
        <tissue evidence="1">Nenye</tissue>
    </source>
</reference>
<dbReference type="InterPro" id="IPR015915">
    <property type="entry name" value="Kelch-typ_b-propeller"/>
</dbReference>